<dbReference type="RefSeq" id="WP_089453997.1">
    <property type="nucleotide sequence ID" value="NZ_NKFA01000027.1"/>
</dbReference>
<sequence>MNMRTNINGKSQIVVGDLTTHGGVVISGSPFHTWNDIPIVRVGDLVTCPKCSPHIFKIAQGVTTFTDNELQVATEDHLTTCGAKLIARAAPASLVIAHTAFASGSGYDEQFILHDLDGNPIPDMPYKITTADGAVIRGITDINGRTDRVISAETLGLSIEPDMDHLLTSHSED</sequence>
<dbReference type="AlphaFoldDB" id="A0A228I0F8"/>
<organism evidence="1 2">
    <name type="scientific">Burkholderia aenigmatica</name>
    <dbReference type="NCBI Taxonomy" id="2015348"/>
    <lineage>
        <taxon>Bacteria</taxon>
        <taxon>Pseudomonadati</taxon>
        <taxon>Pseudomonadota</taxon>
        <taxon>Betaproteobacteria</taxon>
        <taxon>Burkholderiales</taxon>
        <taxon>Burkholderiaceae</taxon>
        <taxon>Burkholderia</taxon>
        <taxon>Burkholderia cepacia complex</taxon>
    </lineage>
</organism>
<accession>A0A228I0F8</accession>
<name>A0A228I0F8_9BURK</name>
<dbReference type="OrthoDB" id="8565659at2"/>
<proteinExistence type="predicted"/>
<dbReference type="EMBL" id="NKFA01000027">
    <property type="protein sequence ID" value="OXI35897.1"/>
    <property type="molecule type" value="Genomic_DNA"/>
</dbReference>
<reference evidence="1 2" key="2">
    <citation type="submission" date="2017-08" db="EMBL/GenBank/DDBJ databases">
        <title>WGS of novel Burkholderia cepaca complex species.</title>
        <authorList>
            <person name="Lipuma J."/>
            <person name="Spilker T."/>
        </authorList>
    </citation>
    <scope>NUCLEOTIDE SEQUENCE [LARGE SCALE GENOMIC DNA]</scope>
    <source>
        <strain evidence="1 2">AU17325</strain>
    </source>
</reference>
<comment type="caution">
    <text evidence="1">The sequence shown here is derived from an EMBL/GenBank/DDBJ whole genome shotgun (WGS) entry which is preliminary data.</text>
</comment>
<evidence type="ECO:0008006" key="3">
    <source>
        <dbReference type="Google" id="ProtNLM"/>
    </source>
</evidence>
<dbReference type="Pfam" id="PF05488">
    <property type="entry name" value="PAAR_motif"/>
    <property type="match status" value="1"/>
</dbReference>
<gene>
    <name evidence="1" type="ORF">CFB84_36490</name>
</gene>
<dbReference type="Proteomes" id="UP000214600">
    <property type="component" value="Unassembled WGS sequence"/>
</dbReference>
<protein>
    <recommendedName>
        <fullName evidence="3">PAAR domain-containing protein</fullName>
    </recommendedName>
</protein>
<reference evidence="2" key="1">
    <citation type="submission" date="2017-06" db="EMBL/GenBank/DDBJ databases">
        <authorList>
            <person name="LiPuma J."/>
            <person name="Spilker T."/>
        </authorList>
    </citation>
    <scope>NUCLEOTIDE SEQUENCE [LARGE SCALE GENOMIC DNA]</scope>
    <source>
        <strain evidence="2">AU17325</strain>
    </source>
</reference>
<dbReference type="CDD" id="cd14744">
    <property type="entry name" value="PAAR_CT_2"/>
    <property type="match status" value="1"/>
</dbReference>
<dbReference type="Gene3D" id="2.60.200.60">
    <property type="match status" value="1"/>
</dbReference>
<dbReference type="InterPro" id="IPR008727">
    <property type="entry name" value="PAAR_motif"/>
</dbReference>
<evidence type="ECO:0000313" key="2">
    <source>
        <dbReference type="Proteomes" id="UP000214600"/>
    </source>
</evidence>
<evidence type="ECO:0000313" key="1">
    <source>
        <dbReference type="EMBL" id="OXI35897.1"/>
    </source>
</evidence>